<dbReference type="Proteomes" id="UP000629098">
    <property type="component" value="Unassembled WGS sequence"/>
</dbReference>
<evidence type="ECO:0000256" key="1">
    <source>
        <dbReference type="SAM" id="MobiDB-lite"/>
    </source>
</evidence>
<dbReference type="AlphaFoldDB" id="A0A8J6XN78"/>
<evidence type="ECO:0000313" key="2">
    <source>
        <dbReference type="EMBL" id="MBD2776322.1"/>
    </source>
</evidence>
<sequence length="636" mass="70757">MKGTTLLGFGVSLAVLGAWLLPVFAQSQRYPTDAEVQQQMRQFQKLIPIIGDGRTPSETASRESFVKAWSQVEPAVAPFMGEWSEKSQVMSIFPSSVKGRVCIITLDLGETNSASFEFGSISKGQIRTSSTLAVIVKRGDYIGVAFPGWTFVFGSPRIVRTPTNSSLLRNPKTSRIIQQFKAAGCTASLPQNSENATRRSPSTGQQNTTRRSPSTGQQTATAPTRLVRQTFRDVKSLGLTQVLRGNRKVISAYEKLKLAAKKEYDKPNIPNSDFLTKPFTSVGTSKCGFLGCERKPVSYTDYLQEKLKLKAQEKVLNSGSSIIQELDQYNSKLKNDNRYGGRDISQRIVSNFQDYWRRVEEQTKKPSLSLESIARALPYALEESRVSTLGFIESTFKTGGKLASAFTDLGEFVQILNLPELTNPELFKKRGRSLEYIVTVKEKLGEVKDAVSEGKYEEINNITLEVASETIKLMDLQDSTLSRSADAIKIRSAAQKLIERHDFLQQPQVAEVLDNFDKTYLLTAQVASTVELVTSTLSFIAPGKQAVTKFADKADAVNALLFNALEFTYKDDVRRQYERLRVYTKRNQELISGLSSSIDFSAQEVGQYLMRSRTDVVNRRSDGTIAVSVDGVLYPP</sequence>
<comment type="caution">
    <text evidence="2">The sequence shown here is derived from an EMBL/GenBank/DDBJ whole genome shotgun (WGS) entry which is preliminary data.</text>
</comment>
<name>A0A8J6XN78_9CYAN</name>
<gene>
    <name evidence="2" type="ORF">ICL16_30765</name>
</gene>
<accession>A0A8J6XN78</accession>
<reference evidence="2" key="1">
    <citation type="submission" date="2020-09" db="EMBL/GenBank/DDBJ databases">
        <title>Iningainema tapete sp. nov. (Scytonemataceae, Cyanobacteria) from greenhouses in central Florida (USA) produces two types of nodularin with biosynthetic potential for microcystin-LR and anabaenopeptins.</title>
        <authorList>
            <person name="Berthold D.E."/>
            <person name="Lefler F.W."/>
            <person name="Huang I.-S."/>
            <person name="Abdulla H."/>
            <person name="Zimba P.V."/>
            <person name="Laughinghouse H.D. IV."/>
        </authorList>
    </citation>
    <scope>NUCLEOTIDE SEQUENCE</scope>
    <source>
        <strain evidence="2">BLCCT55</strain>
    </source>
</reference>
<evidence type="ECO:0000313" key="3">
    <source>
        <dbReference type="Proteomes" id="UP000629098"/>
    </source>
</evidence>
<keyword evidence="3" id="KW-1185">Reference proteome</keyword>
<feature type="region of interest" description="Disordered" evidence="1">
    <location>
        <begin position="188"/>
        <end position="223"/>
    </location>
</feature>
<proteinExistence type="predicted"/>
<feature type="compositionally biased region" description="Polar residues" evidence="1">
    <location>
        <begin position="188"/>
        <end position="222"/>
    </location>
</feature>
<dbReference type="EMBL" id="JACXAE010000092">
    <property type="protein sequence ID" value="MBD2776322.1"/>
    <property type="molecule type" value="Genomic_DNA"/>
</dbReference>
<protein>
    <submittedName>
        <fullName evidence="2">Uncharacterized protein</fullName>
    </submittedName>
</protein>
<organism evidence="2 3">
    <name type="scientific">Iningainema tapete BLCC-T55</name>
    <dbReference type="NCBI Taxonomy" id="2748662"/>
    <lineage>
        <taxon>Bacteria</taxon>
        <taxon>Bacillati</taxon>
        <taxon>Cyanobacteriota</taxon>
        <taxon>Cyanophyceae</taxon>
        <taxon>Nostocales</taxon>
        <taxon>Scytonemataceae</taxon>
        <taxon>Iningainema tapete</taxon>
    </lineage>
</organism>
<dbReference type="RefSeq" id="WP_190835397.1">
    <property type="nucleotide sequence ID" value="NZ_CAWPPI010000092.1"/>
</dbReference>